<evidence type="ECO:0000313" key="2">
    <source>
        <dbReference type="EMBL" id="CAB5025786.1"/>
    </source>
</evidence>
<accession>A0A6J7RAN9</accession>
<evidence type="ECO:0000313" key="1">
    <source>
        <dbReference type="EMBL" id="CAB4817099.1"/>
    </source>
</evidence>
<gene>
    <name evidence="1" type="ORF">UFOPK3124_00821</name>
    <name evidence="2" type="ORF">UFOPK4165_00241</name>
</gene>
<organism evidence="2">
    <name type="scientific">freshwater metagenome</name>
    <dbReference type="NCBI Taxonomy" id="449393"/>
    <lineage>
        <taxon>unclassified sequences</taxon>
        <taxon>metagenomes</taxon>
        <taxon>ecological metagenomes</taxon>
    </lineage>
</organism>
<dbReference type="EMBL" id="CAFAAY010000060">
    <property type="protein sequence ID" value="CAB4817099.1"/>
    <property type="molecule type" value="Genomic_DNA"/>
</dbReference>
<protein>
    <submittedName>
        <fullName evidence="2">Unannotated protein</fullName>
    </submittedName>
</protein>
<sequence>MSDSPLSSITLEAQRMANKISDAGLNVKLLGGLAIWMTCPSAQLPGLARSYGDLDFIAPKKEIRALNQIFINSGYNEDKLFNAIHGATRLIYIDQNNARPVDVLVDNFKMCHELELKNRLSTHGPTISGEDILLTKLQIVSINEKDLLDLIALLVDQEFDLDYISIILANDWGFEKTVLQNLVTAGIFLETLNIEAPLKGIATKKIQDITGNIERSKKTLTYKLRAKIGEKMPWFEEPEELNH</sequence>
<name>A0A6J7RAN9_9ZZZZ</name>
<dbReference type="AlphaFoldDB" id="A0A6J7RAN9"/>
<dbReference type="EMBL" id="CAFBPV010000010">
    <property type="protein sequence ID" value="CAB5025786.1"/>
    <property type="molecule type" value="Genomic_DNA"/>
</dbReference>
<proteinExistence type="predicted"/>
<reference evidence="2" key="1">
    <citation type="submission" date="2020-05" db="EMBL/GenBank/DDBJ databases">
        <authorList>
            <person name="Chiriac C."/>
            <person name="Salcher M."/>
            <person name="Ghai R."/>
            <person name="Kavagutti S V."/>
        </authorList>
    </citation>
    <scope>NUCLEOTIDE SEQUENCE</scope>
</reference>